<sequence length="443" mass="52894">MKSIFYSLMFLLLVTNKLHADTYVKLLSDSAESDIYINGEVSATFYDEPVQFILPPGEYLIEVKKEYGDGSYGYFKRVLKAGKIDTKVAIKAEFKKEFTHDYYLKRTNTLAGAESYLERFPDSKFTPQVRDFVEREYATQATTIEDAKAYLTRYPNGRYKSAVMERDIFLVSVYKEERDGVVETNHYEYNEQGQLLKDTYKSSDGYWKKQTYNYNDQGLLSDKRVERKGQVTLKDVYSYNENGLLKEERHYQEDKYTRNVSYQYDSKGNRTEKLNRTVLYGNFRDFMSYKIDYEYDDRGNLIRKYEEHLKNGDWKQFDYRYDETGFLISKRKQEQGYRDFDKTYNYTKPTIEYVNDDQGRLIEETIDPDSKYPIKVDYRYSSSGLLIEKNKRFTDGRRIRYTYDASENLIEEHYFPDSDGDTYTKSWQYQSFKVKNLLKQPKN</sequence>
<protein>
    <recommendedName>
        <fullName evidence="4">PEGA domain-containing protein</fullName>
    </recommendedName>
</protein>
<dbReference type="NCBIfam" id="TIGR01643">
    <property type="entry name" value="YD_repeat_2x"/>
    <property type="match status" value="1"/>
</dbReference>
<name>A0A9E8KPL6_9ALTE</name>
<gene>
    <name evidence="2" type="ORF">NNL22_11395</name>
</gene>
<proteinExistence type="predicted"/>
<dbReference type="EMBL" id="CP101527">
    <property type="protein sequence ID" value="UZW73642.1"/>
    <property type="molecule type" value="Genomic_DNA"/>
</dbReference>
<dbReference type="Proteomes" id="UP001164472">
    <property type="component" value="Chromosome"/>
</dbReference>
<evidence type="ECO:0008006" key="4">
    <source>
        <dbReference type="Google" id="ProtNLM"/>
    </source>
</evidence>
<dbReference type="RefSeq" id="WP_251809783.1">
    <property type="nucleotide sequence ID" value="NZ_CP101527.1"/>
</dbReference>
<reference evidence="2" key="1">
    <citation type="submission" date="2022-07" db="EMBL/GenBank/DDBJ databases">
        <title>Alkalimarinus sp. nov., isolated from gut of a Alitta virens.</title>
        <authorList>
            <person name="Yang A.I."/>
            <person name="Shin N.-R."/>
        </authorList>
    </citation>
    <scope>NUCLEOTIDE SEQUENCE</scope>
    <source>
        <strain evidence="2">FA028</strain>
    </source>
</reference>
<accession>A0A9E8KPL6</accession>
<evidence type="ECO:0000256" key="1">
    <source>
        <dbReference type="SAM" id="SignalP"/>
    </source>
</evidence>
<dbReference type="InterPro" id="IPR006530">
    <property type="entry name" value="YD"/>
</dbReference>
<keyword evidence="3" id="KW-1185">Reference proteome</keyword>
<feature type="chain" id="PRO_5038738723" description="PEGA domain-containing protein" evidence="1">
    <location>
        <begin position="21"/>
        <end position="443"/>
    </location>
</feature>
<keyword evidence="1" id="KW-0732">Signal</keyword>
<dbReference type="Gene3D" id="2.180.10.10">
    <property type="entry name" value="RHS repeat-associated core"/>
    <property type="match status" value="1"/>
</dbReference>
<evidence type="ECO:0000313" key="2">
    <source>
        <dbReference type="EMBL" id="UZW73642.1"/>
    </source>
</evidence>
<feature type="signal peptide" evidence="1">
    <location>
        <begin position="1"/>
        <end position="20"/>
    </location>
</feature>
<dbReference type="AlphaFoldDB" id="A0A9E8KPL6"/>
<evidence type="ECO:0000313" key="3">
    <source>
        <dbReference type="Proteomes" id="UP001164472"/>
    </source>
</evidence>
<organism evidence="2 3">
    <name type="scientific">Alkalimarinus sediminis</name>
    <dbReference type="NCBI Taxonomy" id="1632866"/>
    <lineage>
        <taxon>Bacteria</taxon>
        <taxon>Pseudomonadati</taxon>
        <taxon>Pseudomonadota</taxon>
        <taxon>Gammaproteobacteria</taxon>
        <taxon>Alteromonadales</taxon>
        <taxon>Alteromonadaceae</taxon>
        <taxon>Alkalimarinus</taxon>
    </lineage>
</organism>
<dbReference type="KEGG" id="asem:NNL22_11395"/>